<dbReference type="Proteomes" id="UP001283361">
    <property type="component" value="Unassembled WGS sequence"/>
</dbReference>
<evidence type="ECO:0000313" key="1">
    <source>
        <dbReference type="EMBL" id="KAK3734759.1"/>
    </source>
</evidence>
<gene>
    <name evidence="1" type="ORF">RRG08_059936</name>
</gene>
<evidence type="ECO:0000313" key="2">
    <source>
        <dbReference type="Proteomes" id="UP001283361"/>
    </source>
</evidence>
<comment type="caution">
    <text evidence="1">The sequence shown here is derived from an EMBL/GenBank/DDBJ whole genome shotgun (WGS) entry which is preliminary data.</text>
</comment>
<name>A0AAE0Y750_9GAST</name>
<dbReference type="EMBL" id="JAWDGP010006836">
    <property type="protein sequence ID" value="KAK3734759.1"/>
    <property type="molecule type" value="Genomic_DNA"/>
</dbReference>
<dbReference type="AlphaFoldDB" id="A0AAE0Y750"/>
<protein>
    <submittedName>
        <fullName evidence="1">Uncharacterized protein</fullName>
    </submittedName>
</protein>
<reference evidence="1" key="1">
    <citation type="journal article" date="2023" name="G3 (Bethesda)">
        <title>A reference genome for the long-term kleptoplast-retaining sea slug Elysia crispata morphotype clarki.</title>
        <authorList>
            <person name="Eastman K.E."/>
            <person name="Pendleton A.L."/>
            <person name="Shaikh M.A."/>
            <person name="Suttiyut T."/>
            <person name="Ogas R."/>
            <person name="Tomko P."/>
            <person name="Gavelis G."/>
            <person name="Widhalm J.R."/>
            <person name="Wisecaver J.H."/>
        </authorList>
    </citation>
    <scope>NUCLEOTIDE SEQUENCE</scope>
    <source>
        <strain evidence="1">ECLA1</strain>
    </source>
</reference>
<accession>A0AAE0Y750</accession>
<sequence>MDLQSKEHVTKFYLLIGPRPGTGLGHATCHLQEMFVTDGDIACSALVPAYETDLTLPRSLYTNQMRRHANGPKRFKIVSPDMARTMSHGPHPRHGCYVIHVQGGGRDANVVTTVTRLACVAAHGSGTSWVGMVFTNASCTLSKSSLWWSCWSIGHNITRCYREISMRRRPWQWDQLGGYGLHQWVLHPQQIKFMVELLEYRTQHNTVLSRD</sequence>
<proteinExistence type="predicted"/>
<keyword evidence="2" id="KW-1185">Reference proteome</keyword>
<organism evidence="1 2">
    <name type="scientific">Elysia crispata</name>
    <name type="common">lettuce slug</name>
    <dbReference type="NCBI Taxonomy" id="231223"/>
    <lineage>
        <taxon>Eukaryota</taxon>
        <taxon>Metazoa</taxon>
        <taxon>Spiralia</taxon>
        <taxon>Lophotrochozoa</taxon>
        <taxon>Mollusca</taxon>
        <taxon>Gastropoda</taxon>
        <taxon>Heterobranchia</taxon>
        <taxon>Euthyneura</taxon>
        <taxon>Panpulmonata</taxon>
        <taxon>Sacoglossa</taxon>
        <taxon>Placobranchoidea</taxon>
        <taxon>Plakobranchidae</taxon>
        <taxon>Elysia</taxon>
    </lineage>
</organism>